<feature type="domain" description="DUF2828" evidence="2">
    <location>
        <begin position="16"/>
        <end position="117"/>
    </location>
</feature>
<dbReference type="Proteomes" id="UP001604277">
    <property type="component" value="Unassembled WGS sequence"/>
</dbReference>
<proteinExistence type="predicted"/>
<dbReference type="PANTHER" id="PTHR31373">
    <property type="entry name" value="OS06G0652100 PROTEIN"/>
    <property type="match status" value="1"/>
</dbReference>
<feature type="compositionally biased region" description="Basic and acidic residues" evidence="1">
    <location>
        <begin position="7"/>
        <end position="20"/>
    </location>
</feature>
<protein>
    <recommendedName>
        <fullName evidence="2">DUF2828 domain-containing protein</fullName>
    </recommendedName>
</protein>
<dbReference type="PANTHER" id="PTHR31373:SF27">
    <property type="entry name" value="TROVE DOMAIN-CONTAINING PROTEIN"/>
    <property type="match status" value="1"/>
</dbReference>
<dbReference type="PIRSF" id="PIRSF015417">
    <property type="entry name" value="T31B5_30_vWA"/>
    <property type="match status" value="1"/>
</dbReference>
<dbReference type="InterPro" id="IPR011205">
    <property type="entry name" value="UCP015417_vWA"/>
</dbReference>
<evidence type="ECO:0000313" key="4">
    <source>
        <dbReference type="Proteomes" id="UP001604277"/>
    </source>
</evidence>
<dbReference type="EMBL" id="JBFOLJ010000006">
    <property type="protein sequence ID" value="KAL2530803.1"/>
    <property type="molecule type" value="Genomic_DNA"/>
</dbReference>
<sequence length="154" mass="18249">MLRAKVPSKERIEANTKKVKEEREKARKLRKLRISLAAKWRPSIDSSYDKATLIYKSIAKRIFSRESSPEYEGLNQDQYVYKVRNRLRKEVLVPLHQALKSPEVYVSAQQWESIPYNPDNKRLREYLENVKFEKAKITAGAVFPHEIIRKLDYI</sequence>
<reference evidence="4" key="1">
    <citation type="submission" date="2024-07" db="EMBL/GenBank/DDBJ databases">
        <title>Two chromosome-level genome assemblies of Korean endemic species Abeliophyllum distichum and Forsythia ovata (Oleaceae).</title>
        <authorList>
            <person name="Jang H."/>
        </authorList>
    </citation>
    <scope>NUCLEOTIDE SEQUENCE [LARGE SCALE GENOMIC DNA]</scope>
</reference>
<accession>A0ABD1V0F8</accession>
<feature type="region of interest" description="Disordered" evidence="1">
    <location>
        <begin position="1"/>
        <end position="20"/>
    </location>
</feature>
<keyword evidence="4" id="KW-1185">Reference proteome</keyword>
<name>A0ABD1V0F8_9LAMI</name>
<evidence type="ECO:0000259" key="2">
    <source>
        <dbReference type="Pfam" id="PF11443"/>
    </source>
</evidence>
<organism evidence="3 4">
    <name type="scientific">Forsythia ovata</name>
    <dbReference type="NCBI Taxonomy" id="205694"/>
    <lineage>
        <taxon>Eukaryota</taxon>
        <taxon>Viridiplantae</taxon>
        <taxon>Streptophyta</taxon>
        <taxon>Embryophyta</taxon>
        <taxon>Tracheophyta</taxon>
        <taxon>Spermatophyta</taxon>
        <taxon>Magnoliopsida</taxon>
        <taxon>eudicotyledons</taxon>
        <taxon>Gunneridae</taxon>
        <taxon>Pentapetalae</taxon>
        <taxon>asterids</taxon>
        <taxon>lamiids</taxon>
        <taxon>Lamiales</taxon>
        <taxon>Oleaceae</taxon>
        <taxon>Forsythieae</taxon>
        <taxon>Forsythia</taxon>
    </lineage>
</organism>
<dbReference type="InterPro" id="IPR058580">
    <property type="entry name" value="DUF2828"/>
</dbReference>
<gene>
    <name evidence="3" type="ORF">Fot_23404</name>
</gene>
<dbReference type="AlphaFoldDB" id="A0ABD1V0F8"/>
<evidence type="ECO:0000256" key="1">
    <source>
        <dbReference type="SAM" id="MobiDB-lite"/>
    </source>
</evidence>
<dbReference type="Pfam" id="PF11443">
    <property type="entry name" value="DUF2828"/>
    <property type="match status" value="1"/>
</dbReference>
<comment type="caution">
    <text evidence="3">The sequence shown here is derived from an EMBL/GenBank/DDBJ whole genome shotgun (WGS) entry which is preliminary data.</text>
</comment>
<evidence type="ECO:0000313" key="3">
    <source>
        <dbReference type="EMBL" id="KAL2530803.1"/>
    </source>
</evidence>